<evidence type="ECO:0000256" key="10">
    <source>
        <dbReference type="PIRSR" id="PIRSR600269-51"/>
    </source>
</evidence>
<dbReference type="AlphaFoldDB" id="A0A1E3B8Q1"/>
<keyword evidence="7 11" id="KW-0186">Copper</keyword>
<dbReference type="Gene3D" id="2.70.98.20">
    <property type="entry name" value="Copper amine oxidase, catalytic domain"/>
    <property type="match status" value="1"/>
</dbReference>
<dbReference type="FunFam" id="2.70.98.20:FF:000001">
    <property type="entry name" value="Amine oxidase"/>
    <property type="match status" value="1"/>
</dbReference>
<keyword evidence="5 9" id="KW-0801">TPQ</keyword>
<dbReference type="EC" id="1.4.3.-" evidence="11"/>
<dbReference type="EMBL" id="JXNT01000009">
    <property type="protein sequence ID" value="ODM17181.1"/>
    <property type="molecule type" value="Genomic_DNA"/>
</dbReference>
<dbReference type="InterPro" id="IPR015798">
    <property type="entry name" value="Cu_amine_oxidase_C"/>
</dbReference>
<accession>A0A1E3B8Q1</accession>
<dbReference type="GO" id="GO:0005507">
    <property type="term" value="F:copper ion binding"/>
    <property type="evidence" value="ECO:0007669"/>
    <property type="project" value="InterPro"/>
</dbReference>
<dbReference type="InterPro" id="IPR000269">
    <property type="entry name" value="Cu_amine_oxidase"/>
</dbReference>
<evidence type="ECO:0000313" key="14">
    <source>
        <dbReference type="Proteomes" id="UP000094569"/>
    </source>
</evidence>
<dbReference type="GO" id="GO:0008131">
    <property type="term" value="F:primary methylamine oxidase activity"/>
    <property type="evidence" value="ECO:0007669"/>
    <property type="project" value="InterPro"/>
</dbReference>
<dbReference type="PANTHER" id="PTHR10638">
    <property type="entry name" value="COPPER AMINE OXIDASE"/>
    <property type="match status" value="1"/>
</dbReference>
<evidence type="ECO:0000256" key="8">
    <source>
        <dbReference type="ARBA" id="ARBA00023157"/>
    </source>
</evidence>
<organism evidence="13 14">
    <name type="scientific">Aspergillus cristatus</name>
    <name type="common">Chinese Fuzhuan brick tea-fermentation fungus</name>
    <name type="synonym">Eurotium cristatum</name>
    <dbReference type="NCBI Taxonomy" id="573508"/>
    <lineage>
        <taxon>Eukaryota</taxon>
        <taxon>Fungi</taxon>
        <taxon>Dikarya</taxon>
        <taxon>Ascomycota</taxon>
        <taxon>Pezizomycotina</taxon>
        <taxon>Eurotiomycetes</taxon>
        <taxon>Eurotiomycetidae</taxon>
        <taxon>Eurotiales</taxon>
        <taxon>Aspergillaceae</taxon>
        <taxon>Aspergillus</taxon>
        <taxon>Aspergillus subgen. Aspergillus</taxon>
    </lineage>
</organism>
<keyword evidence="14" id="KW-1185">Reference proteome</keyword>
<evidence type="ECO:0000256" key="4">
    <source>
        <dbReference type="ARBA" id="ARBA00022723"/>
    </source>
</evidence>
<dbReference type="Proteomes" id="UP000094569">
    <property type="component" value="Unassembled WGS sequence"/>
</dbReference>
<evidence type="ECO:0000256" key="2">
    <source>
        <dbReference type="ARBA" id="ARBA00007983"/>
    </source>
</evidence>
<dbReference type="SUPFAM" id="SSF54416">
    <property type="entry name" value="Amine oxidase N-terminal region"/>
    <property type="match status" value="2"/>
</dbReference>
<sequence length="675" mass="76486">MSSTSLHPFDPITPGEIQLAVRVLQAAFPDVPLRYKKIDLQEPIKADVVPYIEAERLRQPLPSRPARILLAYFNRLDNGSFYKALLNADTRSIIYAKEMPKEVQAPVDIDELADIEDLCMRHPAVQAEIERLKLPPGITVCNDPWMYGTDDANETRRLFQCFMYIVEADHPQNNHYSLPCKFSPVFDGSTHELVRMDYLPGGANTAAVETQPWKPVKAVQYAHELLDELLRQDLKPYIAQQPEGPSFNVDGNLVSWQKWRFRVGFNSREGLVIHNVTYDNRNLFYRLSVSEMTVPYGDPRAPYHRKQAFDVGDVGFGLNANQLSLGCDCLGHIKYFDGYRADSKGNPVLMQNVVCMHEQDNGLQHKHTNYRTGAATVVRNRQLVLQIICTVANYEYIFAYIFDQAANVELEVRATGILSTVPFDNQNGETVPWGTNVGPGVMAPFHQHMFSLRIDPAIDGHKNTIYYEDSIPLPEDDETNPYGVGYTTQQTTLRTSGTAETDVSRHRVFKIRNDSITNSITYKPVAYKLMTAPSQMMLASKKSLGWQRAVFASKPIWVTKYRDEELFAAGEFTNQSRWAEGIETWIARNDETENEDVVLWHTFGLTHNPRVEDFPVMPMEKISVMLRPDGFFTKNPALDVPQSSQGFNKSTLHQEASPAACCSGGSRAKLFKRVE</sequence>
<evidence type="ECO:0000313" key="13">
    <source>
        <dbReference type="EMBL" id="ODM17181.1"/>
    </source>
</evidence>
<name>A0A1E3B8Q1_ASPCR</name>
<comment type="similarity">
    <text evidence="2 11">Belongs to the copper/topaquinone oxidase family.</text>
</comment>
<dbReference type="GO" id="GO:0048038">
    <property type="term" value="F:quinone binding"/>
    <property type="evidence" value="ECO:0007669"/>
    <property type="project" value="InterPro"/>
</dbReference>
<dbReference type="FunFam" id="3.10.450.40:FF:000011">
    <property type="entry name" value="Amine oxidase"/>
    <property type="match status" value="1"/>
</dbReference>
<dbReference type="Pfam" id="PF01179">
    <property type="entry name" value="Cu_amine_oxid"/>
    <property type="match status" value="1"/>
</dbReference>
<evidence type="ECO:0000256" key="3">
    <source>
        <dbReference type="ARBA" id="ARBA00011738"/>
    </source>
</evidence>
<evidence type="ECO:0000259" key="12">
    <source>
        <dbReference type="Pfam" id="PF01179"/>
    </source>
</evidence>
<comment type="PTM">
    <text evidence="10 11">Topaquinone (TPQ) is generated by copper-dependent autoxidation of a specific tyrosyl residue.</text>
</comment>
<dbReference type="PANTHER" id="PTHR10638:SF60">
    <property type="entry name" value="AMINE OXIDASE"/>
    <property type="match status" value="1"/>
</dbReference>
<keyword evidence="8" id="KW-1015">Disulfide bond</keyword>
<evidence type="ECO:0000256" key="1">
    <source>
        <dbReference type="ARBA" id="ARBA00001935"/>
    </source>
</evidence>
<protein>
    <recommendedName>
        <fullName evidence="11">Amine oxidase</fullName>
        <ecNumber evidence="11">1.4.3.-</ecNumber>
    </recommendedName>
</protein>
<dbReference type="SUPFAM" id="SSF49998">
    <property type="entry name" value="Amine oxidase catalytic domain"/>
    <property type="match status" value="1"/>
</dbReference>
<evidence type="ECO:0000256" key="7">
    <source>
        <dbReference type="ARBA" id="ARBA00023008"/>
    </source>
</evidence>
<dbReference type="OrthoDB" id="5379943at2759"/>
<dbReference type="VEuPathDB" id="FungiDB:SI65_07580"/>
<keyword evidence="6 11" id="KW-0560">Oxidoreductase</keyword>
<feature type="active site" description="Proton acceptor" evidence="9">
    <location>
        <position position="310"/>
    </location>
</feature>
<dbReference type="Gene3D" id="3.10.450.40">
    <property type="match status" value="2"/>
</dbReference>
<evidence type="ECO:0000256" key="11">
    <source>
        <dbReference type="RuleBase" id="RU000672"/>
    </source>
</evidence>
<dbReference type="STRING" id="573508.A0A1E3B8Q1"/>
<proteinExistence type="inferred from homology"/>
<comment type="cofactor">
    <cofactor evidence="1">
        <name>Cu cation</name>
        <dbReference type="ChEBI" id="CHEBI:23378"/>
    </cofactor>
</comment>
<dbReference type="InterPro" id="IPR036460">
    <property type="entry name" value="Cu_amine_oxidase_C_sf"/>
</dbReference>
<dbReference type="FunFam" id="3.10.450.40:FF:000017">
    <property type="entry name" value="Amine oxidase"/>
    <property type="match status" value="1"/>
</dbReference>
<comment type="cofactor">
    <cofactor evidence="11">
        <name>Cu cation</name>
        <dbReference type="ChEBI" id="CHEBI:23378"/>
    </cofactor>
    <text evidence="11">Contains 1 topaquinone per subunit.</text>
</comment>
<evidence type="ECO:0000256" key="9">
    <source>
        <dbReference type="PIRSR" id="PIRSR600269-50"/>
    </source>
</evidence>
<evidence type="ECO:0000256" key="6">
    <source>
        <dbReference type="ARBA" id="ARBA00023002"/>
    </source>
</evidence>
<dbReference type="GO" id="GO:0009308">
    <property type="term" value="P:amine metabolic process"/>
    <property type="evidence" value="ECO:0007669"/>
    <property type="project" value="UniProtKB-UniRule"/>
</dbReference>
<comment type="subunit">
    <text evidence="3">Homodimer.</text>
</comment>
<gene>
    <name evidence="13" type="ORF">SI65_07580</name>
</gene>
<reference evidence="13 14" key="1">
    <citation type="journal article" date="2016" name="BMC Genomics">
        <title>Comparative genomic and transcriptomic analyses of the Fuzhuan brick tea-fermentation fungus Aspergillus cristatus.</title>
        <authorList>
            <person name="Ge Y."/>
            <person name="Wang Y."/>
            <person name="Liu Y."/>
            <person name="Tan Y."/>
            <person name="Ren X."/>
            <person name="Zhang X."/>
            <person name="Hyde K.D."/>
            <person name="Liu Y."/>
            <person name="Liu Z."/>
        </authorList>
    </citation>
    <scope>NUCLEOTIDE SEQUENCE [LARGE SCALE GENOMIC DNA]</scope>
    <source>
        <strain evidence="13 14">GZAAS20.1005</strain>
    </source>
</reference>
<dbReference type="PROSITE" id="PS01164">
    <property type="entry name" value="COPPER_AMINE_OXID_1"/>
    <property type="match status" value="1"/>
</dbReference>
<dbReference type="InterPro" id="IPR016182">
    <property type="entry name" value="Cu_amine_oxidase_N-reg"/>
</dbReference>
<comment type="caution">
    <text evidence="13">The sequence shown here is derived from an EMBL/GenBank/DDBJ whole genome shotgun (WGS) entry which is preliminary data.</text>
</comment>
<feature type="modified residue" description="2',4',5'-topaquinone" evidence="10">
    <location>
        <position position="394"/>
    </location>
</feature>
<evidence type="ECO:0000256" key="5">
    <source>
        <dbReference type="ARBA" id="ARBA00022772"/>
    </source>
</evidence>
<keyword evidence="4 11" id="KW-0479">Metal-binding</keyword>
<dbReference type="InterPro" id="IPR049948">
    <property type="entry name" value="Cu_Am_ox_TPQ-bd"/>
</dbReference>
<feature type="active site" description="Schiff-base intermediate with substrate; via topaquinone" evidence="9">
    <location>
        <position position="394"/>
    </location>
</feature>
<feature type="domain" description="Copper amine oxidase catalytic" evidence="12">
    <location>
        <begin position="240"/>
        <end position="638"/>
    </location>
</feature>